<gene>
    <name evidence="1" type="ORF">RCOM_0919030</name>
</gene>
<dbReference type="AlphaFoldDB" id="B9RNN0"/>
<name>B9RNN0_RICCO</name>
<keyword evidence="2" id="KW-1185">Reference proteome</keyword>
<protein>
    <submittedName>
        <fullName evidence="1">Uncharacterized protein</fullName>
    </submittedName>
</protein>
<reference evidence="2" key="1">
    <citation type="journal article" date="2010" name="Nat. Biotechnol.">
        <title>Draft genome sequence of the oilseed species Ricinus communis.</title>
        <authorList>
            <person name="Chan A.P."/>
            <person name="Crabtree J."/>
            <person name="Zhao Q."/>
            <person name="Lorenzi H."/>
            <person name="Orvis J."/>
            <person name="Puiu D."/>
            <person name="Melake-Berhan A."/>
            <person name="Jones K.M."/>
            <person name="Redman J."/>
            <person name="Chen G."/>
            <person name="Cahoon E.B."/>
            <person name="Gedil M."/>
            <person name="Stanke M."/>
            <person name="Haas B.J."/>
            <person name="Wortman J.R."/>
            <person name="Fraser-Liggett C.M."/>
            <person name="Ravel J."/>
            <person name="Rabinowicz P.D."/>
        </authorList>
    </citation>
    <scope>NUCLEOTIDE SEQUENCE [LARGE SCALE GENOMIC DNA]</scope>
    <source>
        <strain evidence="2">cv. Hale</strain>
    </source>
</reference>
<evidence type="ECO:0000313" key="1">
    <source>
        <dbReference type="EMBL" id="EEF46798.1"/>
    </source>
</evidence>
<organism evidence="1 2">
    <name type="scientific">Ricinus communis</name>
    <name type="common">Castor bean</name>
    <dbReference type="NCBI Taxonomy" id="3988"/>
    <lineage>
        <taxon>Eukaryota</taxon>
        <taxon>Viridiplantae</taxon>
        <taxon>Streptophyta</taxon>
        <taxon>Embryophyta</taxon>
        <taxon>Tracheophyta</taxon>
        <taxon>Spermatophyta</taxon>
        <taxon>Magnoliopsida</taxon>
        <taxon>eudicotyledons</taxon>
        <taxon>Gunneridae</taxon>
        <taxon>Pentapetalae</taxon>
        <taxon>rosids</taxon>
        <taxon>fabids</taxon>
        <taxon>Malpighiales</taxon>
        <taxon>Euphorbiaceae</taxon>
        <taxon>Acalyphoideae</taxon>
        <taxon>Acalypheae</taxon>
        <taxon>Ricinus</taxon>
    </lineage>
</organism>
<evidence type="ECO:0000313" key="2">
    <source>
        <dbReference type="Proteomes" id="UP000008311"/>
    </source>
</evidence>
<dbReference type="Proteomes" id="UP000008311">
    <property type="component" value="Unassembled WGS sequence"/>
</dbReference>
<dbReference type="InParanoid" id="B9RNN0"/>
<accession>B9RNN0</accession>
<dbReference type="EMBL" id="EQ973791">
    <property type="protein sequence ID" value="EEF46798.1"/>
    <property type="molecule type" value="Genomic_DNA"/>
</dbReference>
<sequence>MIRLSFRVIIERLVKLVTEAGSNSKTSLWSIANSTKLVALVRGQSSSDPPFLFQGD</sequence>
<proteinExistence type="predicted"/>